<dbReference type="PROSITE" id="PS51257">
    <property type="entry name" value="PROKAR_LIPOPROTEIN"/>
    <property type="match status" value="1"/>
</dbReference>
<reference evidence="4 5" key="1">
    <citation type="submission" date="2024-09" db="EMBL/GenBank/DDBJ databases">
        <authorList>
            <person name="Sun Q."/>
            <person name="Mori K."/>
        </authorList>
    </citation>
    <scope>NUCLEOTIDE SEQUENCE [LARGE SCALE GENOMIC DNA]</scope>
    <source>
        <strain evidence="4 5">CGMCC 1.9126</strain>
    </source>
</reference>
<evidence type="ECO:0000256" key="1">
    <source>
        <dbReference type="ARBA" id="ARBA00007162"/>
    </source>
</evidence>
<organism evidence="4 5">
    <name type="scientific">Robertmurraya beringensis</name>
    <dbReference type="NCBI Taxonomy" id="641660"/>
    <lineage>
        <taxon>Bacteria</taxon>
        <taxon>Bacillati</taxon>
        <taxon>Bacillota</taxon>
        <taxon>Bacilli</taxon>
        <taxon>Bacillales</taxon>
        <taxon>Bacillaceae</taxon>
        <taxon>Robertmurraya</taxon>
    </lineage>
</organism>
<evidence type="ECO:0000313" key="4">
    <source>
        <dbReference type="EMBL" id="MFC0478092.1"/>
    </source>
</evidence>
<evidence type="ECO:0000256" key="3">
    <source>
        <dbReference type="SAM" id="SignalP"/>
    </source>
</evidence>
<accession>A0ABV6KXM0</accession>
<proteinExistence type="inferred from homology"/>
<sequence>MKRLVTFFAFVLLLGLLSGCAEENKETSEQEETTKQTLKIGAIPDQDVSVLSRSMGEVAEYLSNETGLEVEYVPSVDYAALVTAFERGEIQLAWFGGLTGVQARSLVPDAEAIAQRPRDEEFKSVFIAQKELGLTSLSDLKGKSFTFGSESSTSGHLMPRYYLMEEGIDADQDFNGKPSYSGSHDKTYKLVESGAYQTGALNVAVWEAAVAEGKVDTNKVDVFYTTPAYYDYHWTINTLEGYDSDVKQKITDALLSMGSDQQTILDLFQTDKFIATKNENYEAIEKVAKQIGIIK</sequence>
<name>A0ABV6KXM0_9BACI</name>
<dbReference type="EMBL" id="JBHLUU010000127">
    <property type="protein sequence ID" value="MFC0478092.1"/>
    <property type="molecule type" value="Genomic_DNA"/>
</dbReference>
<feature type="chain" id="PRO_5046201490" evidence="3">
    <location>
        <begin position="22"/>
        <end position="295"/>
    </location>
</feature>
<dbReference type="Gene3D" id="3.40.190.10">
    <property type="entry name" value="Periplasmic binding protein-like II"/>
    <property type="match status" value="2"/>
</dbReference>
<dbReference type="InterPro" id="IPR030836">
    <property type="entry name" value="ABC_peri_PhnD-like"/>
</dbReference>
<dbReference type="SUPFAM" id="SSF53850">
    <property type="entry name" value="Periplasmic binding protein-like II"/>
    <property type="match status" value="1"/>
</dbReference>
<dbReference type="Proteomes" id="UP001589738">
    <property type="component" value="Unassembled WGS sequence"/>
</dbReference>
<dbReference type="Pfam" id="PF12974">
    <property type="entry name" value="Phosphonate-bd"/>
    <property type="match status" value="1"/>
</dbReference>
<gene>
    <name evidence="4" type="ORF">ACFFHF_23160</name>
</gene>
<protein>
    <submittedName>
        <fullName evidence="4">Selenate ABC transporter substrate-binding protein</fullName>
    </submittedName>
</protein>
<dbReference type="NCBIfam" id="TIGR04553">
    <property type="entry name" value="ABC_peri_selen"/>
    <property type="match status" value="1"/>
</dbReference>
<dbReference type="PANTHER" id="PTHR35841:SF1">
    <property type="entry name" value="PHOSPHONATES-BINDING PERIPLASMIC PROTEIN"/>
    <property type="match status" value="1"/>
</dbReference>
<dbReference type="RefSeq" id="WP_340903483.1">
    <property type="nucleotide sequence ID" value="NZ_JBHLUU010000127.1"/>
</dbReference>
<feature type="signal peptide" evidence="3">
    <location>
        <begin position="1"/>
        <end position="21"/>
    </location>
</feature>
<evidence type="ECO:0000313" key="5">
    <source>
        <dbReference type="Proteomes" id="UP001589738"/>
    </source>
</evidence>
<keyword evidence="2 3" id="KW-0732">Signal</keyword>
<keyword evidence="5" id="KW-1185">Reference proteome</keyword>
<dbReference type="NCBIfam" id="TIGR01098">
    <property type="entry name" value="3A0109s03R"/>
    <property type="match status" value="1"/>
</dbReference>
<dbReference type="InterPro" id="IPR005770">
    <property type="entry name" value="PhnD"/>
</dbReference>
<dbReference type="PANTHER" id="PTHR35841">
    <property type="entry name" value="PHOSPHONATES-BINDING PERIPLASMIC PROTEIN"/>
    <property type="match status" value="1"/>
</dbReference>
<comment type="caution">
    <text evidence="4">The sequence shown here is derived from an EMBL/GenBank/DDBJ whole genome shotgun (WGS) entry which is preliminary data.</text>
</comment>
<evidence type="ECO:0000256" key="2">
    <source>
        <dbReference type="ARBA" id="ARBA00022729"/>
    </source>
</evidence>
<comment type="similarity">
    <text evidence="1">Belongs to the phosphate/phosphite/phosphonate binding protein family.</text>
</comment>